<sequence length="511" mass="58124">MRKVSMATRRELIEAVGARYRSADRASKGKVLDEFVAITGFHRKHAMRLLRAEPLIRETTRPERRIYNEAVRGALLVLWEASDRLCGKRLRPLIPILIEAMEGHGHLDLDPAIKARLLQMSPATIDRILRIAKGNNQKVRRRGVAGSELRRSVPIRTFSDWGDPAPGYMEADLVSHSGPVAKGSWAWTLTLTDIATGWTECAPLLVREQTLLVEVLKELRKLMPFPLLGFDSDNDSVFINETVRDYCAATEIAFTRCRPYRKNDQAWVEQKNGSVVRRLVGYRRFEGLEAAGLLAELYAAARLFVNFFQPSFKLAEKRRDGAKVHKRYHAPATPFQRLMDDPRTNEQTRERLRDLAGRLDPVRLLRDIRTAQQKLVVLADAVVLANPNETSPPPLGAFLLSLKALWQNGEARPTAVDKAPRKRERRRPDPLLQVTDQLKAWFEEEPWRTGRELLEKLQAQQPDIYPDGLLRTIQRRLKGWRTEHARALVFSHSSGQASATPVDAETILTAM</sequence>
<dbReference type="EMBL" id="CP017076">
    <property type="protein sequence ID" value="AOR79405.1"/>
    <property type="molecule type" value="Genomic_DNA"/>
</dbReference>
<dbReference type="OrthoDB" id="2370461at2"/>
<gene>
    <name evidence="2" type="ORF">BES08_21455</name>
    <name evidence="3" type="ORF">BV97_05653</name>
</gene>
<evidence type="ECO:0000313" key="4">
    <source>
        <dbReference type="Proteomes" id="UP000024329"/>
    </source>
</evidence>
<keyword evidence="2" id="KW-0614">Plasmid</keyword>
<evidence type="ECO:0000313" key="5">
    <source>
        <dbReference type="Proteomes" id="UP000094626"/>
    </source>
</evidence>
<dbReference type="PROSITE" id="PS50994">
    <property type="entry name" value="INTEGRASE"/>
    <property type="match status" value="1"/>
</dbReference>
<dbReference type="Proteomes" id="UP000024329">
    <property type="component" value="Unassembled WGS sequence"/>
</dbReference>
<dbReference type="KEGG" id="nre:BES08_21455"/>
<reference evidence="5" key="3">
    <citation type="journal article" date="2017" name="J. Biotechnol.">
        <title>Complete genome sequence of Novosphingobium resinovorum SA1, a versatile xenobiotic-degrading bacterium capable of utilizing sulfanilic acid.</title>
        <authorList>
            <person name="Hegedus B."/>
            <person name="Kos P.B."/>
            <person name="Balint B."/>
            <person name="Maroti G."/>
            <person name="Gan H.M."/>
            <person name="Perei K."/>
            <person name="Rakhely G."/>
        </authorList>
    </citation>
    <scope>NUCLEOTIDE SEQUENCE [LARGE SCALE GENOMIC DNA]</scope>
    <source>
        <strain evidence="5">SA1</strain>
    </source>
</reference>
<protein>
    <submittedName>
        <fullName evidence="3">Integrase</fullName>
    </submittedName>
</protein>
<dbReference type="SUPFAM" id="SSF53098">
    <property type="entry name" value="Ribonuclease H-like"/>
    <property type="match status" value="1"/>
</dbReference>
<evidence type="ECO:0000259" key="1">
    <source>
        <dbReference type="PROSITE" id="PS50994"/>
    </source>
</evidence>
<dbReference type="InterPro" id="IPR036397">
    <property type="entry name" value="RNaseH_sf"/>
</dbReference>
<accession>A0A031J4Z4</accession>
<dbReference type="Proteomes" id="UP000094626">
    <property type="component" value="Plasmid pSA1"/>
</dbReference>
<keyword evidence="5" id="KW-1185">Reference proteome</keyword>
<dbReference type="EMBL" id="JFYZ01000083">
    <property type="protein sequence ID" value="EZP68306.1"/>
    <property type="molecule type" value="Genomic_DNA"/>
</dbReference>
<name>A0A031J4Z4_9SPHN</name>
<dbReference type="PATRIC" id="fig|158500.4.peg.5730"/>
<evidence type="ECO:0000313" key="2">
    <source>
        <dbReference type="EMBL" id="AOR79405.1"/>
    </source>
</evidence>
<dbReference type="GO" id="GO:0003676">
    <property type="term" value="F:nucleic acid binding"/>
    <property type="evidence" value="ECO:0007669"/>
    <property type="project" value="InterPro"/>
</dbReference>
<dbReference type="RefSeq" id="WP_036530972.1">
    <property type="nucleotide sequence ID" value="NZ_CP017076.1"/>
</dbReference>
<dbReference type="Gene3D" id="3.30.420.10">
    <property type="entry name" value="Ribonuclease H-like superfamily/Ribonuclease H"/>
    <property type="match status" value="1"/>
</dbReference>
<reference evidence="2" key="2">
    <citation type="submission" date="2016-08" db="EMBL/GenBank/DDBJ databases">
        <authorList>
            <person name="Seilhamer J.J."/>
        </authorList>
    </citation>
    <scope>NUCLEOTIDE SEQUENCE [LARGE SCALE GENOMIC DNA]</scope>
    <source>
        <strain evidence="2">SA1</strain>
        <plasmid evidence="2">pSA1</plasmid>
    </source>
</reference>
<proteinExistence type="predicted"/>
<geneLocation type="plasmid" evidence="2 5">
    <name>pSA1</name>
</geneLocation>
<dbReference type="AlphaFoldDB" id="A0A031J4Z4"/>
<dbReference type="InterPro" id="IPR001584">
    <property type="entry name" value="Integrase_cat-core"/>
</dbReference>
<reference evidence="3 4" key="1">
    <citation type="submission" date="2014-03" db="EMBL/GenBank/DDBJ databases">
        <title>Whole genome sequence of Novosphingobium resinovorum KF1.</title>
        <authorList>
            <person name="Gan H.M."/>
            <person name="Gan H.Y."/>
            <person name="Chew T.H."/>
            <person name="Savka M.A."/>
        </authorList>
    </citation>
    <scope>NUCLEOTIDE SEQUENCE [LARGE SCALE GENOMIC DNA]</scope>
    <source>
        <strain evidence="3 4">KF1</strain>
    </source>
</reference>
<evidence type="ECO:0000313" key="3">
    <source>
        <dbReference type="EMBL" id="EZP68306.1"/>
    </source>
</evidence>
<organism evidence="3 4">
    <name type="scientific">Novosphingobium resinovorum</name>
    <dbReference type="NCBI Taxonomy" id="158500"/>
    <lineage>
        <taxon>Bacteria</taxon>
        <taxon>Pseudomonadati</taxon>
        <taxon>Pseudomonadota</taxon>
        <taxon>Alphaproteobacteria</taxon>
        <taxon>Sphingomonadales</taxon>
        <taxon>Sphingomonadaceae</taxon>
        <taxon>Novosphingobium</taxon>
    </lineage>
</organism>
<dbReference type="eggNOG" id="COG2801">
    <property type="taxonomic scope" value="Bacteria"/>
</dbReference>
<feature type="domain" description="Integrase catalytic" evidence="1">
    <location>
        <begin position="162"/>
        <end position="342"/>
    </location>
</feature>
<dbReference type="InterPro" id="IPR012337">
    <property type="entry name" value="RNaseH-like_sf"/>
</dbReference>
<dbReference type="GO" id="GO:0015074">
    <property type="term" value="P:DNA integration"/>
    <property type="evidence" value="ECO:0007669"/>
    <property type="project" value="InterPro"/>
</dbReference>